<dbReference type="EMBL" id="JANPWB010000006">
    <property type="protein sequence ID" value="KAJ1176073.1"/>
    <property type="molecule type" value="Genomic_DNA"/>
</dbReference>
<organism evidence="1 2">
    <name type="scientific">Pleurodeles waltl</name>
    <name type="common">Iberian ribbed newt</name>
    <dbReference type="NCBI Taxonomy" id="8319"/>
    <lineage>
        <taxon>Eukaryota</taxon>
        <taxon>Metazoa</taxon>
        <taxon>Chordata</taxon>
        <taxon>Craniata</taxon>
        <taxon>Vertebrata</taxon>
        <taxon>Euteleostomi</taxon>
        <taxon>Amphibia</taxon>
        <taxon>Batrachia</taxon>
        <taxon>Caudata</taxon>
        <taxon>Salamandroidea</taxon>
        <taxon>Salamandridae</taxon>
        <taxon>Pleurodelinae</taxon>
        <taxon>Pleurodeles</taxon>
    </lineage>
</organism>
<comment type="caution">
    <text evidence="1">The sequence shown here is derived from an EMBL/GenBank/DDBJ whole genome shotgun (WGS) entry which is preliminary data.</text>
</comment>
<reference evidence="1" key="1">
    <citation type="journal article" date="2022" name="bioRxiv">
        <title>Sequencing and chromosome-scale assembly of the giantPleurodeles waltlgenome.</title>
        <authorList>
            <person name="Brown T."/>
            <person name="Elewa A."/>
            <person name="Iarovenko S."/>
            <person name="Subramanian E."/>
            <person name="Araus A.J."/>
            <person name="Petzold A."/>
            <person name="Susuki M."/>
            <person name="Suzuki K.-i.T."/>
            <person name="Hayashi T."/>
            <person name="Toyoda A."/>
            <person name="Oliveira C."/>
            <person name="Osipova E."/>
            <person name="Leigh N.D."/>
            <person name="Simon A."/>
            <person name="Yun M.H."/>
        </authorList>
    </citation>
    <scope>NUCLEOTIDE SEQUENCE</scope>
    <source>
        <strain evidence="1">20211129_DDA</strain>
        <tissue evidence="1">Liver</tissue>
    </source>
</reference>
<keyword evidence="2" id="KW-1185">Reference proteome</keyword>
<gene>
    <name evidence="1" type="ORF">NDU88_001356</name>
</gene>
<proteinExistence type="predicted"/>
<name>A0AAV7THK1_PLEWA</name>
<protein>
    <submittedName>
        <fullName evidence="1">Uncharacterized protein</fullName>
    </submittedName>
</protein>
<accession>A0AAV7THK1</accession>
<dbReference type="AlphaFoldDB" id="A0AAV7THK1"/>
<evidence type="ECO:0000313" key="2">
    <source>
        <dbReference type="Proteomes" id="UP001066276"/>
    </source>
</evidence>
<evidence type="ECO:0000313" key="1">
    <source>
        <dbReference type="EMBL" id="KAJ1176073.1"/>
    </source>
</evidence>
<sequence length="205" mass="23451">MQGLQSRKAVGTNGLPIELYKELADIIIRLMLDIFTAPHKECCLPEDQQISITVVIHKKGKPPMDYNPYPYYGYRTCKGPGDQATNQFVFMPHRSIHLNLRRLHGVLHLIEPPDTQQALLMALDAKMVFDSIDSFLGCHPGYRINWSKSAIFPLSGVMPRFPHECTAPVVLEGFQYLKIYVTRDSQEFLHRIIHPQPEKLQDLLA</sequence>
<dbReference type="Proteomes" id="UP001066276">
    <property type="component" value="Chromosome 3_2"/>
</dbReference>